<evidence type="ECO:0000256" key="1">
    <source>
        <dbReference type="SAM" id="Phobius"/>
    </source>
</evidence>
<dbReference type="AlphaFoldDB" id="A0AAW5L964"/>
<accession>A0AAW5L964</accession>
<organism evidence="2 3">
    <name type="scientific">Bacillus cereus</name>
    <dbReference type="NCBI Taxonomy" id="1396"/>
    <lineage>
        <taxon>Bacteria</taxon>
        <taxon>Bacillati</taxon>
        <taxon>Bacillota</taxon>
        <taxon>Bacilli</taxon>
        <taxon>Bacillales</taxon>
        <taxon>Bacillaceae</taxon>
        <taxon>Bacillus</taxon>
        <taxon>Bacillus cereus group</taxon>
    </lineage>
</organism>
<evidence type="ECO:0000313" key="3">
    <source>
        <dbReference type="Proteomes" id="UP001204643"/>
    </source>
</evidence>
<protein>
    <recommendedName>
        <fullName evidence="4">G-protein coupled receptors family 1 profile domain-containing protein</fullName>
    </recommendedName>
</protein>
<dbReference type="RefSeq" id="WP_243168911.1">
    <property type="nucleotide sequence ID" value="NZ_JANHDY010000155.1"/>
</dbReference>
<dbReference type="EMBL" id="JANHEB010000111">
    <property type="protein sequence ID" value="MCQ6289000.1"/>
    <property type="molecule type" value="Genomic_DNA"/>
</dbReference>
<reference evidence="2" key="1">
    <citation type="submission" date="2022-07" db="EMBL/GenBank/DDBJ databases">
        <title>Identification and characterization of Bacillus thuringiensis and other Bacillus cereus group isolates from spinach by whole genome sequencing.</title>
        <authorList>
            <person name="Zao X."/>
            <person name="Zervas A."/>
            <person name="Hendriks M."/>
            <person name="Rajkovic A."/>
            <person name="Van Overbeek L."/>
            <person name="Hendriksen N.B."/>
            <person name="Uyttendaele M."/>
        </authorList>
    </citation>
    <scope>NUCLEOTIDE SEQUENCE</scope>
    <source>
        <strain evidence="2">781001F-1</strain>
    </source>
</reference>
<keyword evidence="1" id="KW-0472">Membrane</keyword>
<feature type="transmembrane region" description="Helical" evidence="1">
    <location>
        <begin position="41"/>
        <end position="61"/>
    </location>
</feature>
<sequence length="76" mass="8621">MLWLLVYMMIGMVYVSVQMRPILQKVLKEEEDDEKGEANTIAVALILICLFTPLWPAFLTFRVIKLCSKDGGTSAK</sequence>
<name>A0AAW5L964_BACCE</name>
<gene>
    <name evidence="2" type="ORF">NPM19_30970</name>
</gene>
<dbReference type="Proteomes" id="UP001204643">
    <property type="component" value="Unassembled WGS sequence"/>
</dbReference>
<keyword evidence="1" id="KW-1133">Transmembrane helix</keyword>
<evidence type="ECO:0000313" key="2">
    <source>
        <dbReference type="EMBL" id="MCQ6289000.1"/>
    </source>
</evidence>
<proteinExistence type="predicted"/>
<evidence type="ECO:0008006" key="4">
    <source>
        <dbReference type="Google" id="ProtNLM"/>
    </source>
</evidence>
<comment type="caution">
    <text evidence="2">The sequence shown here is derived from an EMBL/GenBank/DDBJ whole genome shotgun (WGS) entry which is preliminary data.</text>
</comment>
<keyword evidence="1" id="KW-0812">Transmembrane</keyword>